<dbReference type="InterPro" id="IPR032508">
    <property type="entry name" value="FecR_C"/>
</dbReference>
<dbReference type="Gene3D" id="2.60.120.1440">
    <property type="match status" value="1"/>
</dbReference>
<keyword evidence="1" id="KW-0472">Membrane</keyword>
<evidence type="ECO:0000259" key="2">
    <source>
        <dbReference type="Pfam" id="PF04773"/>
    </source>
</evidence>
<dbReference type="PIRSF" id="PIRSF018266">
    <property type="entry name" value="FecR"/>
    <property type="match status" value="1"/>
</dbReference>
<feature type="domain" description="Protein FecR C-terminal" evidence="3">
    <location>
        <begin position="258"/>
        <end position="324"/>
    </location>
</feature>
<protein>
    <submittedName>
        <fullName evidence="4">Fe(2+)-dicitrate sensor, transmembrane component</fullName>
    </submittedName>
</protein>
<dbReference type="Gene3D" id="3.55.50.30">
    <property type="match status" value="1"/>
</dbReference>
<organism evidence="4">
    <name type="scientific">gut metagenome</name>
    <dbReference type="NCBI Taxonomy" id="749906"/>
    <lineage>
        <taxon>unclassified sequences</taxon>
        <taxon>metagenomes</taxon>
        <taxon>organismal metagenomes</taxon>
    </lineage>
</organism>
<gene>
    <name evidence="4" type="ORF">EVA_05284</name>
</gene>
<dbReference type="Pfam" id="PF04773">
    <property type="entry name" value="FecR"/>
    <property type="match status" value="1"/>
</dbReference>
<dbReference type="InterPro" id="IPR012373">
    <property type="entry name" value="Ferrdict_sens_TM"/>
</dbReference>
<feature type="transmembrane region" description="Helical" evidence="1">
    <location>
        <begin position="86"/>
        <end position="107"/>
    </location>
</feature>
<name>J9D1Z5_9ZZZZ</name>
<feature type="domain" description="FecR protein" evidence="2">
    <location>
        <begin position="119"/>
        <end position="211"/>
    </location>
</feature>
<dbReference type="GO" id="GO:0016989">
    <property type="term" value="F:sigma factor antagonist activity"/>
    <property type="evidence" value="ECO:0007669"/>
    <property type="project" value="TreeGrafter"/>
</dbReference>
<sequence>MSTLREDIVIRYLEGRCTDEDFVVLHAWLKESEAHAAELFQLEELYRARRIPLEDPERVALAEQRLLQRLKQEESRKPRMFRLAVWSRYAAVWAVLAVLAVGLAYWFRSTPEEWLVATAAPGEVHELTLPDGTRVWLNESSVLHYPRTFEGKARPVRLEGEAYFEVVHQAERPFRVETSALQVCVLGTSFQVRCWSDSLWAETTLMEGKVEVRNQGNQERRTLAPGQQAVVHSTTGRIQVQQVDPALEIWWRNEPIPFKQYTLPRIAALLEKCYQVQFVFSAEVDTLRTYSGVLKKKDDVEAVLKALQHAIPFDYQKKDNKIYLSNKTY</sequence>
<keyword evidence="1" id="KW-1133">Transmembrane helix</keyword>
<dbReference type="PANTHER" id="PTHR30273">
    <property type="entry name" value="PERIPLASMIC SIGNAL SENSOR AND SIGMA FACTOR ACTIVATOR FECR-RELATED"/>
    <property type="match status" value="1"/>
</dbReference>
<keyword evidence="1 4" id="KW-0812">Transmembrane</keyword>
<evidence type="ECO:0000313" key="4">
    <source>
        <dbReference type="EMBL" id="EJX06621.1"/>
    </source>
</evidence>
<dbReference type="Pfam" id="PF16344">
    <property type="entry name" value="FecR_C"/>
    <property type="match status" value="1"/>
</dbReference>
<dbReference type="PANTHER" id="PTHR30273:SF2">
    <property type="entry name" value="PROTEIN FECR"/>
    <property type="match status" value="1"/>
</dbReference>
<proteinExistence type="predicted"/>
<evidence type="ECO:0000256" key="1">
    <source>
        <dbReference type="SAM" id="Phobius"/>
    </source>
</evidence>
<dbReference type="FunFam" id="2.60.120.1440:FF:000001">
    <property type="entry name" value="Putative anti-sigma factor"/>
    <property type="match status" value="1"/>
</dbReference>
<dbReference type="AlphaFoldDB" id="J9D1Z5"/>
<dbReference type="EMBL" id="AMCI01001106">
    <property type="protein sequence ID" value="EJX06621.1"/>
    <property type="molecule type" value="Genomic_DNA"/>
</dbReference>
<dbReference type="InterPro" id="IPR006860">
    <property type="entry name" value="FecR"/>
</dbReference>
<accession>J9D1Z5</accession>
<comment type="caution">
    <text evidence="4">The sequence shown here is derived from an EMBL/GenBank/DDBJ whole genome shotgun (WGS) entry which is preliminary data.</text>
</comment>
<reference evidence="4" key="1">
    <citation type="journal article" date="2012" name="PLoS ONE">
        <title>Gene sets for utilization of primary and secondary nutrition supplies in the distal gut of endangered iberian lynx.</title>
        <authorList>
            <person name="Alcaide M."/>
            <person name="Messina E."/>
            <person name="Richter M."/>
            <person name="Bargiela R."/>
            <person name="Peplies J."/>
            <person name="Huws S.A."/>
            <person name="Newbold C.J."/>
            <person name="Golyshin P.N."/>
            <person name="Simon M.A."/>
            <person name="Lopez G."/>
            <person name="Yakimov M.M."/>
            <person name="Ferrer M."/>
        </authorList>
    </citation>
    <scope>NUCLEOTIDE SEQUENCE</scope>
</reference>
<evidence type="ECO:0000259" key="3">
    <source>
        <dbReference type="Pfam" id="PF16344"/>
    </source>
</evidence>